<dbReference type="PROSITE" id="PS50075">
    <property type="entry name" value="CARRIER"/>
    <property type="match status" value="1"/>
</dbReference>
<organism evidence="2 3">
    <name type="scientific">Chromobacterium rhizoryzae</name>
    <dbReference type="NCBI Taxonomy" id="1778675"/>
    <lineage>
        <taxon>Bacteria</taxon>
        <taxon>Pseudomonadati</taxon>
        <taxon>Pseudomonadota</taxon>
        <taxon>Betaproteobacteria</taxon>
        <taxon>Neisseriales</taxon>
        <taxon>Chromobacteriaceae</taxon>
        <taxon>Chromobacterium</taxon>
    </lineage>
</organism>
<accession>A0AAD0W6V3</accession>
<dbReference type="Gene3D" id="1.10.1200.10">
    <property type="entry name" value="ACP-like"/>
    <property type="match status" value="1"/>
</dbReference>
<gene>
    <name evidence="2" type="ORF">D1345_00060</name>
</gene>
<dbReference type="InterPro" id="IPR036736">
    <property type="entry name" value="ACP-like_sf"/>
</dbReference>
<dbReference type="RefSeq" id="WP_118266214.1">
    <property type="nucleotide sequence ID" value="NZ_CP031968.1"/>
</dbReference>
<dbReference type="Proteomes" id="UP000259465">
    <property type="component" value="Chromosome"/>
</dbReference>
<dbReference type="AlphaFoldDB" id="A0AAD0W6V3"/>
<reference evidence="2 3" key="1">
    <citation type="submission" date="2018-08" db="EMBL/GenBank/DDBJ databases">
        <title>Complete genome sequence of JP2-74.</title>
        <authorList>
            <person name="Wu L."/>
        </authorList>
    </citation>
    <scope>NUCLEOTIDE SEQUENCE [LARGE SCALE GENOMIC DNA]</scope>
    <source>
        <strain evidence="2 3">JP2-74</strain>
    </source>
</reference>
<protein>
    <recommendedName>
        <fullName evidence="1">Carrier domain-containing protein</fullName>
    </recommendedName>
</protein>
<dbReference type="SUPFAM" id="SSF47336">
    <property type="entry name" value="ACP-like"/>
    <property type="match status" value="1"/>
</dbReference>
<dbReference type="KEGG" id="crz:D1345_00060"/>
<evidence type="ECO:0000259" key="1">
    <source>
        <dbReference type="PROSITE" id="PS50075"/>
    </source>
</evidence>
<evidence type="ECO:0000313" key="3">
    <source>
        <dbReference type="Proteomes" id="UP000259465"/>
    </source>
</evidence>
<dbReference type="EMBL" id="CP031968">
    <property type="protein sequence ID" value="AXT44697.1"/>
    <property type="molecule type" value="Genomic_DNA"/>
</dbReference>
<sequence length="90" mass="9933">MTNEKPAKPSPTEAASPRQWLHSRLRQLTAEDGALNPTENLMYYGLDSLLLMTLAAELNARGIPVRTEELSRSPTLADWEALLDARQASA</sequence>
<dbReference type="InterPro" id="IPR009081">
    <property type="entry name" value="PP-bd_ACP"/>
</dbReference>
<name>A0AAD0W6V3_9NEIS</name>
<dbReference type="Pfam" id="PF00550">
    <property type="entry name" value="PP-binding"/>
    <property type="match status" value="1"/>
</dbReference>
<evidence type="ECO:0000313" key="2">
    <source>
        <dbReference type="EMBL" id="AXT44697.1"/>
    </source>
</evidence>
<feature type="domain" description="Carrier" evidence="1">
    <location>
        <begin position="12"/>
        <end position="87"/>
    </location>
</feature>
<keyword evidence="3" id="KW-1185">Reference proteome</keyword>
<proteinExistence type="predicted"/>